<proteinExistence type="predicted"/>
<accession>A0A840QPI1</accession>
<dbReference type="Proteomes" id="UP000551878">
    <property type="component" value="Unassembled WGS sequence"/>
</dbReference>
<protein>
    <submittedName>
        <fullName evidence="3">Stage V sporulation protein R</fullName>
    </submittedName>
</protein>
<name>A0A840QPI1_9BACI</name>
<dbReference type="RefSeq" id="WP_184663760.1">
    <property type="nucleotide sequence ID" value="NZ_JACHHB010000005.1"/>
</dbReference>
<dbReference type="InterPro" id="IPR007390">
    <property type="entry name" value="Spore_V_R"/>
</dbReference>
<dbReference type="PANTHER" id="PTHR30029:SF2">
    <property type="entry name" value="STAGE V SPORULATION PROTEIN R"/>
    <property type="match status" value="1"/>
</dbReference>
<feature type="domain" description="SpoVR-like C-terminal" evidence="2">
    <location>
        <begin position="402"/>
        <end position="453"/>
    </location>
</feature>
<dbReference type="Pfam" id="PF24755">
    <property type="entry name" value="SpoVR_C"/>
    <property type="match status" value="1"/>
</dbReference>
<organism evidence="3 4">
    <name type="scientific">Texcoconibacillus texcoconensis</name>
    <dbReference type="NCBI Taxonomy" id="1095777"/>
    <lineage>
        <taxon>Bacteria</taxon>
        <taxon>Bacillati</taxon>
        <taxon>Bacillota</taxon>
        <taxon>Bacilli</taxon>
        <taxon>Bacillales</taxon>
        <taxon>Bacillaceae</taxon>
        <taxon>Texcoconibacillus</taxon>
    </lineage>
</organism>
<comment type="caution">
    <text evidence="3">The sequence shown here is derived from an EMBL/GenBank/DDBJ whole genome shotgun (WGS) entry which is preliminary data.</text>
</comment>
<evidence type="ECO:0000259" key="1">
    <source>
        <dbReference type="Pfam" id="PF04293"/>
    </source>
</evidence>
<evidence type="ECO:0000313" key="3">
    <source>
        <dbReference type="EMBL" id="MBB5173312.1"/>
    </source>
</evidence>
<dbReference type="Pfam" id="PF04293">
    <property type="entry name" value="SpoVR"/>
    <property type="match status" value="1"/>
</dbReference>
<dbReference type="PANTHER" id="PTHR30029">
    <property type="entry name" value="STAGE V SPORULATION PROTEIN R"/>
    <property type="match status" value="1"/>
</dbReference>
<dbReference type="InterPro" id="IPR056174">
    <property type="entry name" value="SpoVR_N"/>
</dbReference>
<gene>
    <name evidence="3" type="ORF">HNQ41_001481</name>
</gene>
<reference evidence="3 4" key="1">
    <citation type="submission" date="2020-08" db="EMBL/GenBank/DDBJ databases">
        <title>Genomic Encyclopedia of Type Strains, Phase IV (KMG-IV): sequencing the most valuable type-strain genomes for metagenomic binning, comparative biology and taxonomic classification.</title>
        <authorList>
            <person name="Goeker M."/>
        </authorList>
    </citation>
    <scope>NUCLEOTIDE SEQUENCE [LARGE SCALE GENOMIC DNA]</scope>
    <source>
        <strain evidence="3 4">DSM 24696</strain>
    </source>
</reference>
<keyword evidence="4" id="KW-1185">Reference proteome</keyword>
<dbReference type="EMBL" id="JACHHB010000005">
    <property type="protein sequence ID" value="MBB5173312.1"/>
    <property type="molecule type" value="Genomic_DNA"/>
</dbReference>
<sequence>MTQNNTLERAIDEITEIAEGFGLDTYPMRYEICPADVIYTFGAYGMPTRFSHWSFGKQFHKMKTQYDVGLSKIYELVINSNPCYAFLLDSNSLIQNKLIVAHVLAHCDFFKNNVRFSNTRRDMVESMTATAERVAHYEMVHGREEVEKFLDAVLAIQEHIDPSLLRPKLSWSWDDVWEEDEDDVVDTIATPYDDLWSLDDDQEKGTRKRKKKKKLPPQPEKDLLLFIEEYSSELEEWQRDILTMMREEMLYFWPQLETKIMNEGWASYWHQRIVRELDLTSEESIEFAKLNANVVQPSRTSINPYYLGVKIFEDIEERYNHPSDEMKEIFGVKPGSGREKIFEVREIESDISFIRNYLTKDLVLREDMYLFQKKGKDYKVVDKEWKQVRDQLVSMRVNGGFPYITVTDGDYLKSGELYLTHWYEGIELDLNHLEKTLPYIYQLWGRIVHMETVLNDRRTLFTYDGKNVSKKYLP</sequence>
<dbReference type="AlphaFoldDB" id="A0A840QPI1"/>
<evidence type="ECO:0000313" key="4">
    <source>
        <dbReference type="Proteomes" id="UP000551878"/>
    </source>
</evidence>
<evidence type="ECO:0000259" key="2">
    <source>
        <dbReference type="Pfam" id="PF24755"/>
    </source>
</evidence>
<feature type="domain" description="SpoVR protein-like N-terminal" evidence="1">
    <location>
        <begin position="5"/>
        <end position="399"/>
    </location>
</feature>
<dbReference type="InterPro" id="IPR057008">
    <property type="entry name" value="SpoVR-like_C"/>
</dbReference>